<dbReference type="OrthoDB" id="5972338at2759"/>
<feature type="coiled-coil region" evidence="1">
    <location>
        <begin position="719"/>
        <end position="942"/>
    </location>
</feature>
<dbReference type="GO" id="GO:0051301">
    <property type="term" value="P:cell division"/>
    <property type="evidence" value="ECO:0007669"/>
    <property type="project" value="InterPro"/>
</dbReference>
<keyword evidence="4" id="KW-1185">Reference proteome</keyword>
<comment type="caution">
    <text evidence="3">The sequence shown here is derived from an EMBL/GenBank/DDBJ whole genome shotgun (WGS) entry which is preliminary data.</text>
</comment>
<sequence length="1222" mass="133497">MREELSPPARLSVRPSAGRGAAGAWPTAGATPTQPRITGRGPAPQRSVRAVTRAAQPLRAASAFQTGGGNRGQTGPAPAGTSARPRPGPSREPAPDRDRPRPGTRARPDRPQPGTSARPRPAPAGNQRQAETGPNREPGLRRGQSPGPDREPRPTPARWIRSRARERGREHRRAMQRAETLAAQKRPRRTPLQQLQSEADHTGLSPLFRRLRLKDHDCATPVSCARGPRSSVTTAPCTPGRRRTATLGPLSSTTLVPGILEPSSRTSTCDLRTPILKPGAFEAPRNATLISGALEPPSSTVPAPVSIPVSTISETPSSTVPAPVCSSIPMPSITEPPSIMMPAPVCSSIPMPSMSEPPSSPVPAPVCSSIPVPSVTEPPSSPVPAPVCSSIPVPRITEPPSIMMPAPVCSSIPVPSISETPSTPVPAPVCSSIPVPSITEPPSTPVPAPVCSSIPVPRMMPVPTRAIGTSMSPVPTMATGTSVTPVLSMATGTFMTPQDMGERSISTSEGSLPCAKGSAVETGSLLCHCPREQLKTLPRAELEERLESALIIIKALSLQLCDWQDNQRLRPGVGLPKQRDTFTQTDTTHPEGSTWSSQSLLFRGLADAAFRSLQDEQGALVQEREQKRTLVSQRQAVLETAPRKVQSCLEERGAIRQQVDEALRAQDQGYLFLEAFCAHASTQISARDQCLASQQELSTLLAHAINLKASLSAETQSFREFLDVTFENLEKERRAVDEEREQTRALMSQSFALLEHVHGKLQSCLEERAAAQKREEEALQAKEKTSMQLEKTLVTLQDTQAQLEELTAANSVLGKDLSSMGINLSTVEQERDALQQENEKQREEMAQLVQERNSLQQECKELCQELREATECREFLDQENQMCHTQLLEVEARLNSTLATLQERVQQHEKLMESHQHLREEQAALSKELDSTKTELLSLQAKRIKVTCCFTDIMKSKMLLQGLADCLKAVLEEQDDDDAPSRSKARTPHLAWTPACCTPHHTGSSFVGSVLKAVSGKDVNETPRSGSRVAKDKLASVPKPIDPEDTLLESVKELRAVVSNFTILSFRIQELKTKISDLQLRLEAVTAESQEKVDDQAATIAELHKALRTKAEHEKELQDVVKQQEEQMFQLIDKSGEVTRLKTEVFELKRLLQRAETEAKVLWEEVKGKEHQVNTVHIQERIMLQRELLSAVPEVALSCQELQNLLRYVGLKPASKEAAEPL</sequence>
<dbReference type="PANTHER" id="PTHR15347:SF1">
    <property type="entry name" value="SPERM-ASSOCIATED ANTIGEN 5"/>
    <property type="match status" value="1"/>
</dbReference>
<feature type="compositionally biased region" description="Basic and acidic residues" evidence="2">
    <location>
        <begin position="93"/>
        <end position="110"/>
    </location>
</feature>
<dbReference type="Proteomes" id="UP000276834">
    <property type="component" value="Unassembled WGS sequence"/>
</dbReference>
<dbReference type="STRING" id="44316.ENSEGOP00005012737"/>
<feature type="coiled-coil region" evidence="1">
    <location>
        <begin position="1068"/>
        <end position="1158"/>
    </location>
</feature>
<dbReference type="GO" id="GO:0051988">
    <property type="term" value="P:regulation of attachment of spindle microtubules to kinetochore"/>
    <property type="evidence" value="ECO:0007669"/>
    <property type="project" value="InterPro"/>
</dbReference>
<dbReference type="InterPro" id="IPR028728">
    <property type="entry name" value="Astrin"/>
</dbReference>
<evidence type="ECO:0000313" key="4">
    <source>
        <dbReference type="Proteomes" id="UP000276834"/>
    </source>
</evidence>
<organism evidence="3 4">
    <name type="scientific">Chloebia gouldiae</name>
    <name type="common">Gouldian finch</name>
    <name type="synonym">Erythrura gouldiae</name>
    <dbReference type="NCBI Taxonomy" id="44316"/>
    <lineage>
        <taxon>Eukaryota</taxon>
        <taxon>Metazoa</taxon>
        <taxon>Chordata</taxon>
        <taxon>Craniata</taxon>
        <taxon>Vertebrata</taxon>
        <taxon>Euteleostomi</taxon>
        <taxon>Archelosauria</taxon>
        <taxon>Archosauria</taxon>
        <taxon>Dinosauria</taxon>
        <taxon>Saurischia</taxon>
        <taxon>Theropoda</taxon>
        <taxon>Coelurosauria</taxon>
        <taxon>Aves</taxon>
        <taxon>Neognathae</taxon>
        <taxon>Neoaves</taxon>
        <taxon>Telluraves</taxon>
        <taxon>Australaves</taxon>
        <taxon>Passeriformes</taxon>
        <taxon>Passeroidea</taxon>
        <taxon>Passeridae</taxon>
        <taxon>Chloebia</taxon>
    </lineage>
</organism>
<feature type="region of interest" description="Disordered" evidence="2">
    <location>
        <begin position="224"/>
        <end position="261"/>
    </location>
</feature>
<accession>A0A3L8S197</accession>
<dbReference type="AlphaFoldDB" id="A0A3L8S197"/>
<evidence type="ECO:0000256" key="1">
    <source>
        <dbReference type="SAM" id="Coils"/>
    </source>
</evidence>
<protein>
    <recommendedName>
        <fullName evidence="5">Sperm-associated antigen 5</fullName>
    </recommendedName>
</protein>
<evidence type="ECO:0000256" key="2">
    <source>
        <dbReference type="SAM" id="MobiDB-lite"/>
    </source>
</evidence>
<feature type="region of interest" description="Disordered" evidence="2">
    <location>
        <begin position="572"/>
        <end position="595"/>
    </location>
</feature>
<evidence type="ECO:0000313" key="3">
    <source>
        <dbReference type="EMBL" id="RLV92331.1"/>
    </source>
</evidence>
<feature type="compositionally biased region" description="Low complexity" evidence="2">
    <location>
        <begin position="17"/>
        <end position="35"/>
    </location>
</feature>
<feature type="compositionally biased region" description="Polar residues" evidence="2">
    <location>
        <begin position="581"/>
        <end position="595"/>
    </location>
</feature>
<keyword evidence="1" id="KW-0175">Coiled coil</keyword>
<proteinExistence type="predicted"/>
<reference evidence="3 4" key="1">
    <citation type="journal article" date="2018" name="Proc. R. Soc. B">
        <title>A non-coding region near Follistatin controls head colour polymorphism in the Gouldian finch.</title>
        <authorList>
            <person name="Toomey M.B."/>
            <person name="Marques C.I."/>
            <person name="Andrade P."/>
            <person name="Araujo P.M."/>
            <person name="Sabatino S."/>
            <person name="Gazda M.A."/>
            <person name="Afonso S."/>
            <person name="Lopes R.J."/>
            <person name="Corbo J.C."/>
            <person name="Carneiro M."/>
        </authorList>
    </citation>
    <scope>NUCLEOTIDE SEQUENCE [LARGE SCALE GENOMIC DNA]</scope>
    <source>
        <strain evidence="3">Red01</strain>
        <tissue evidence="3">Muscle</tissue>
    </source>
</reference>
<evidence type="ECO:0008006" key="5">
    <source>
        <dbReference type="Google" id="ProtNLM"/>
    </source>
</evidence>
<dbReference type="EMBL" id="QUSF01000101">
    <property type="protein sequence ID" value="RLV92331.1"/>
    <property type="molecule type" value="Genomic_DNA"/>
</dbReference>
<feature type="region of interest" description="Disordered" evidence="2">
    <location>
        <begin position="1"/>
        <end position="203"/>
    </location>
</feature>
<name>A0A3L8S197_CHLGU</name>
<dbReference type="PANTHER" id="PTHR15347">
    <property type="entry name" value="SPERM-ASSOCIATED ANTIGEN 5"/>
    <property type="match status" value="1"/>
</dbReference>
<gene>
    <name evidence="3" type="ORF">DV515_00013828</name>
</gene>